<reference evidence="2 3" key="1">
    <citation type="submission" date="2024-06" db="EMBL/GenBank/DDBJ databases">
        <title>The Natural Products Discovery Center: Release of the First 8490 Sequenced Strains for Exploring Actinobacteria Biosynthetic Diversity.</title>
        <authorList>
            <person name="Kalkreuter E."/>
            <person name="Kautsar S.A."/>
            <person name="Yang D."/>
            <person name="Bader C.D."/>
            <person name="Teijaro C.N."/>
            <person name="Fluegel L."/>
            <person name="Davis C.M."/>
            <person name="Simpson J.R."/>
            <person name="Lauterbach L."/>
            <person name="Steele A.D."/>
            <person name="Gui C."/>
            <person name="Meng S."/>
            <person name="Li G."/>
            <person name="Viehrig K."/>
            <person name="Ye F."/>
            <person name="Su P."/>
            <person name="Kiefer A.F."/>
            <person name="Nichols A."/>
            <person name="Cepeda A.J."/>
            <person name="Yan W."/>
            <person name="Fan B."/>
            <person name="Jiang Y."/>
            <person name="Adhikari A."/>
            <person name="Zheng C.-J."/>
            <person name="Schuster L."/>
            <person name="Cowan T.M."/>
            <person name="Smanski M.J."/>
            <person name="Chevrette M.G."/>
            <person name="De Carvalho L.P.S."/>
            <person name="Shen B."/>
        </authorList>
    </citation>
    <scope>NUCLEOTIDE SEQUENCE [LARGE SCALE GENOMIC DNA]</scope>
    <source>
        <strain evidence="2 3">NPDC001166</strain>
    </source>
</reference>
<evidence type="ECO:0000313" key="3">
    <source>
        <dbReference type="Proteomes" id="UP001470023"/>
    </source>
</evidence>
<dbReference type="Proteomes" id="UP001470023">
    <property type="component" value="Unassembled WGS sequence"/>
</dbReference>
<dbReference type="RefSeq" id="WP_123440207.1">
    <property type="nucleotide sequence ID" value="NZ_JBEOYA010000132.1"/>
</dbReference>
<feature type="transmembrane region" description="Helical" evidence="1">
    <location>
        <begin position="106"/>
        <end position="127"/>
    </location>
</feature>
<keyword evidence="1" id="KW-0812">Transmembrane</keyword>
<sequence>MVTTEPDGATKSSTSTVVRVVWGVVGILLLAWDVFEAVKHAGWVYPAAALGLVLPELPRLAGLGRGHAPGRLAPRAVPLYNLLNRPLIPFAVMVVFSFLGDSPDDIAAPFTFGMSWLTTIALTRALGQGLRTPDGRLR</sequence>
<proteinExistence type="predicted"/>
<feature type="transmembrane region" description="Helical" evidence="1">
    <location>
        <begin position="16"/>
        <end position="35"/>
    </location>
</feature>
<protein>
    <submittedName>
        <fullName evidence="2">Uncharacterized protein</fullName>
    </submittedName>
</protein>
<comment type="caution">
    <text evidence="2">The sequence shown here is derived from an EMBL/GenBank/DDBJ whole genome shotgun (WGS) entry which is preliminary data.</text>
</comment>
<gene>
    <name evidence="2" type="ORF">ABT272_10810</name>
</gene>
<keyword evidence="1" id="KW-0472">Membrane</keyword>
<evidence type="ECO:0000256" key="1">
    <source>
        <dbReference type="SAM" id="Phobius"/>
    </source>
</evidence>
<organism evidence="2 3">
    <name type="scientific">Streptomyces sp. 900105245</name>
    <dbReference type="NCBI Taxonomy" id="3154379"/>
    <lineage>
        <taxon>Bacteria</taxon>
        <taxon>Bacillati</taxon>
        <taxon>Actinomycetota</taxon>
        <taxon>Actinomycetes</taxon>
        <taxon>Kitasatosporales</taxon>
        <taxon>Streptomycetaceae</taxon>
        <taxon>Streptomyces</taxon>
    </lineage>
</organism>
<accession>A0ABV1U4P3</accession>
<evidence type="ECO:0000313" key="2">
    <source>
        <dbReference type="EMBL" id="MER6428226.1"/>
    </source>
</evidence>
<dbReference type="EMBL" id="JBEPAZ010000006">
    <property type="protein sequence ID" value="MER6428226.1"/>
    <property type="molecule type" value="Genomic_DNA"/>
</dbReference>
<name>A0ABV1U4P3_9ACTN</name>
<keyword evidence="3" id="KW-1185">Reference proteome</keyword>
<keyword evidence="1" id="KW-1133">Transmembrane helix</keyword>